<keyword evidence="3" id="KW-0520">NAD</keyword>
<dbReference type="InterPro" id="IPR050134">
    <property type="entry name" value="NAD-dep_sirtuin_deacylases"/>
</dbReference>
<dbReference type="GO" id="GO:0046872">
    <property type="term" value="F:metal ion binding"/>
    <property type="evidence" value="ECO:0007669"/>
    <property type="project" value="UniProtKB-KW"/>
</dbReference>
<organism evidence="6 7">
    <name type="scientific">Brevibacterium luteolum</name>
    <dbReference type="NCBI Taxonomy" id="199591"/>
    <lineage>
        <taxon>Bacteria</taxon>
        <taxon>Bacillati</taxon>
        <taxon>Actinomycetota</taxon>
        <taxon>Actinomycetes</taxon>
        <taxon>Micrococcales</taxon>
        <taxon>Brevibacteriaceae</taxon>
        <taxon>Brevibacterium</taxon>
    </lineage>
</organism>
<dbReference type="CDD" id="cd01407">
    <property type="entry name" value="SIR2-fam"/>
    <property type="match status" value="1"/>
</dbReference>
<keyword evidence="4" id="KW-0479">Metal-binding</keyword>
<dbReference type="PANTHER" id="PTHR11085:SF4">
    <property type="entry name" value="NAD-DEPENDENT PROTEIN DEACYLASE"/>
    <property type="match status" value="1"/>
</dbReference>
<dbReference type="InterPro" id="IPR029035">
    <property type="entry name" value="DHS-like_NAD/FAD-binding_dom"/>
</dbReference>
<evidence type="ECO:0000256" key="1">
    <source>
        <dbReference type="ARBA" id="ARBA00012928"/>
    </source>
</evidence>
<dbReference type="GO" id="GO:0070403">
    <property type="term" value="F:NAD+ binding"/>
    <property type="evidence" value="ECO:0007669"/>
    <property type="project" value="InterPro"/>
</dbReference>
<proteinExistence type="predicted"/>
<evidence type="ECO:0000259" key="5">
    <source>
        <dbReference type="PROSITE" id="PS50305"/>
    </source>
</evidence>
<dbReference type="OrthoDB" id="9800582at2"/>
<dbReference type="Gene3D" id="3.30.1600.10">
    <property type="entry name" value="SIR2/SIRT2 'Small Domain"/>
    <property type="match status" value="1"/>
</dbReference>
<keyword evidence="4" id="KW-0862">Zinc</keyword>
<dbReference type="Pfam" id="PF02146">
    <property type="entry name" value="SIR2"/>
    <property type="match status" value="1"/>
</dbReference>
<dbReference type="SUPFAM" id="SSF52467">
    <property type="entry name" value="DHS-like NAD/FAD-binding domain"/>
    <property type="match status" value="1"/>
</dbReference>
<dbReference type="InterPro" id="IPR003000">
    <property type="entry name" value="Sirtuin"/>
</dbReference>
<dbReference type="Proteomes" id="UP000235703">
    <property type="component" value="Unassembled WGS sequence"/>
</dbReference>
<feature type="binding site" evidence="4">
    <location>
        <position position="143"/>
    </location>
    <ligand>
        <name>Zn(2+)</name>
        <dbReference type="ChEBI" id="CHEBI:29105"/>
    </ligand>
</feature>
<dbReference type="RefSeq" id="WP_102163254.1">
    <property type="nucleotide sequence ID" value="NZ_PNFZ01000014.1"/>
</dbReference>
<feature type="binding site" evidence="4">
    <location>
        <position position="146"/>
    </location>
    <ligand>
        <name>Zn(2+)</name>
        <dbReference type="ChEBI" id="CHEBI:29105"/>
    </ligand>
</feature>
<dbReference type="PROSITE" id="PS50305">
    <property type="entry name" value="SIRTUIN"/>
    <property type="match status" value="1"/>
</dbReference>
<dbReference type="GO" id="GO:0017136">
    <property type="term" value="F:histone deacetylase activity, NAD-dependent"/>
    <property type="evidence" value="ECO:0007669"/>
    <property type="project" value="TreeGrafter"/>
</dbReference>
<keyword evidence="2" id="KW-0808">Transferase</keyword>
<evidence type="ECO:0000256" key="3">
    <source>
        <dbReference type="ARBA" id="ARBA00023027"/>
    </source>
</evidence>
<comment type="caution">
    <text evidence="6">The sequence shown here is derived from an EMBL/GenBank/DDBJ whole genome shotgun (WGS) entry which is preliminary data.</text>
</comment>
<feature type="binding site" evidence="4">
    <location>
        <position position="121"/>
    </location>
    <ligand>
        <name>Zn(2+)</name>
        <dbReference type="ChEBI" id="CHEBI:29105"/>
    </ligand>
</feature>
<evidence type="ECO:0000256" key="2">
    <source>
        <dbReference type="ARBA" id="ARBA00022679"/>
    </source>
</evidence>
<dbReference type="EC" id="2.3.1.286" evidence="1"/>
<gene>
    <name evidence="6" type="ORF">CJ198_14135</name>
</gene>
<reference evidence="6 7" key="1">
    <citation type="submission" date="2017-09" db="EMBL/GenBank/DDBJ databases">
        <title>Bacterial strain isolated from the female urinary microbiota.</title>
        <authorList>
            <person name="Thomas-White K."/>
            <person name="Kumar N."/>
            <person name="Forster S."/>
            <person name="Putonti C."/>
            <person name="Lawley T."/>
            <person name="Wolfe A.J."/>
        </authorList>
    </citation>
    <scope>NUCLEOTIDE SEQUENCE [LARGE SCALE GENOMIC DNA]</scope>
    <source>
        <strain evidence="6 7">UMB0680</strain>
    </source>
</reference>
<evidence type="ECO:0000313" key="7">
    <source>
        <dbReference type="Proteomes" id="UP000235703"/>
    </source>
</evidence>
<dbReference type="InterPro" id="IPR026590">
    <property type="entry name" value="Ssirtuin_cat_dom"/>
</dbReference>
<dbReference type="PANTHER" id="PTHR11085">
    <property type="entry name" value="NAD-DEPENDENT PROTEIN DEACYLASE SIRTUIN-5, MITOCHONDRIAL-RELATED"/>
    <property type="match status" value="1"/>
</dbReference>
<dbReference type="AlphaFoldDB" id="A0A2N6PDY3"/>
<feature type="binding site" evidence="4">
    <location>
        <position position="118"/>
    </location>
    <ligand>
        <name>Zn(2+)</name>
        <dbReference type="ChEBI" id="CHEBI:29105"/>
    </ligand>
</feature>
<evidence type="ECO:0000256" key="4">
    <source>
        <dbReference type="PROSITE-ProRule" id="PRU00236"/>
    </source>
</evidence>
<feature type="domain" description="Deacetylase sirtuin-type" evidence="5">
    <location>
        <begin position="1"/>
        <end position="239"/>
    </location>
</feature>
<evidence type="ECO:0000313" key="6">
    <source>
        <dbReference type="EMBL" id="PMB96886.1"/>
    </source>
</evidence>
<accession>A0A2N6PDY3</accession>
<sequence>MDRITFLTGAGISTGAGIPDFRGPEGIWTKDPEAELTSTLSHYLGSASIRQKAWQYRSQSRFWEAAPTKAHTAIADFEKRTGRVRGIITQNVDGLHQMAGSSPELVHEVHGNVRTWRCEDCQVTGPTQEMIDRVRAGEIEPRCPDCSGIIRATTILFGEMLDGDVLDAAIDAAEDCEVIIAVGTSLNVTPVASLFPLAIENGAVGYIVNAEPTPFDAWADDVLDGDIEDVLPPLLSKLS</sequence>
<dbReference type="InterPro" id="IPR026591">
    <property type="entry name" value="Sirtuin_cat_small_dom_sf"/>
</dbReference>
<name>A0A2N6PDY3_9MICO</name>
<dbReference type="Gene3D" id="3.40.50.1220">
    <property type="entry name" value="TPP-binding domain"/>
    <property type="match status" value="1"/>
</dbReference>
<feature type="active site" description="Proton acceptor" evidence="4">
    <location>
        <position position="110"/>
    </location>
</feature>
<keyword evidence="7" id="KW-1185">Reference proteome</keyword>
<protein>
    <recommendedName>
        <fullName evidence="1">protein acetyllysine N-acetyltransferase</fullName>
        <ecNumber evidence="1">2.3.1.286</ecNumber>
    </recommendedName>
</protein>
<dbReference type="EMBL" id="PNFZ01000014">
    <property type="protein sequence ID" value="PMB96886.1"/>
    <property type="molecule type" value="Genomic_DNA"/>
</dbReference>